<accession>A0ABS4RJX9</accession>
<dbReference type="RefSeq" id="WP_066398466.1">
    <property type="nucleotide sequence ID" value="NZ_JAGIKZ010000038.1"/>
</dbReference>
<dbReference type="EMBL" id="JAGIKZ010000038">
    <property type="protein sequence ID" value="MBP2243219.1"/>
    <property type="molecule type" value="Genomic_DNA"/>
</dbReference>
<sequence length="67" mass="7504">MATIKFKQFTIDRMKDSSAVFSGNNFQHKFSSSIRKAEGNGAIIGDHNLVFNNIHTVKNKTQSSETE</sequence>
<organism evidence="1 2">
    <name type="scientific">Cytobacillus eiseniae</name>
    <dbReference type="NCBI Taxonomy" id="762947"/>
    <lineage>
        <taxon>Bacteria</taxon>
        <taxon>Bacillati</taxon>
        <taxon>Bacillota</taxon>
        <taxon>Bacilli</taxon>
        <taxon>Bacillales</taxon>
        <taxon>Bacillaceae</taxon>
        <taxon>Cytobacillus</taxon>
    </lineage>
</organism>
<keyword evidence="2" id="KW-1185">Reference proteome</keyword>
<evidence type="ECO:0000313" key="2">
    <source>
        <dbReference type="Proteomes" id="UP001519293"/>
    </source>
</evidence>
<protein>
    <submittedName>
        <fullName evidence="1">Uncharacterized protein</fullName>
    </submittedName>
</protein>
<name>A0ABS4RJX9_9BACI</name>
<evidence type="ECO:0000313" key="1">
    <source>
        <dbReference type="EMBL" id="MBP2243219.1"/>
    </source>
</evidence>
<proteinExistence type="predicted"/>
<dbReference type="Proteomes" id="UP001519293">
    <property type="component" value="Unassembled WGS sequence"/>
</dbReference>
<gene>
    <name evidence="1" type="ORF">J2Z40_003807</name>
</gene>
<reference evidence="1 2" key="1">
    <citation type="submission" date="2021-03" db="EMBL/GenBank/DDBJ databases">
        <title>Genomic Encyclopedia of Type Strains, Phase IV (KMG-IV): sequencing the most valuable type-strain genomes for metagenomic binning, comparative biology and taxonomic classification.</title>
        <authorList>
            <person name="Goeker M."/>
        </authorList>
    </citation>
    <scope>NUCLEOTIDE SEQUENCE [LARGE SCALE GENOMIC DNA]</scope>
    <source>
        <strain evidence="1 2">DSM 26675</strain>
    </source>
</reference>
<comment type="caution">
    <text evidence="1">The sequence shown here is derived from an EMBL/GenBank/DDBJ whole genome shotgun (WGS) entry which is preliminary data.</text>
</comment>